<gene>
    <name evidence="2" type="ORF">GFD30_05470</name>
</gene>
<dbReference type="Proteomes" id="UP000477750">
    <property type="component" value="Unassembled WGS sequence"/>
</dbReference>
<evidence type="ECO:0000313" key="3">
    <source>
        <dbReference type="Proteomes" id="UP000477750"/>
    </source>
</evidence>
<evidence type="ECO:0000256" key="1">
    <source>
        <dbReference type="SAM" id="Phobius"/>
    </source>
</evidence>
<dbReference type="EMBL" id="WIAO01000004">
    <property type="protein sequence ID" value="MQM25027.1"/>
    <property type="molecule type" value="Genomic_DNA"/>
</dbReference>
<reference evidence="2 3" key="1">
    <citation type="submission" date="2019-10" db="EMBL/GenBank/DDBJ databases">
        <title>Glycomyces albidus sp. nov., a novel actinomycete isolated from rhizosphere soil of wheat (Triticum aestivum L.).</title>
        <authorList>
            <person name="Qian L."/>
        </authorList>
    </citation>
    <scope>NUCLEOTIDE SEQUENCE [LARGE SCALE GENOMIC DNA]</scope>
    <source>
        <strain evidence="2 3">NEAU-7082</strain>
    </source>
</reference>
<organism evidence="2 3">
    <name type="scientific">Glycomyces albidus</name>
    <dbReference type="NCBI Taxonomy" id="2656774"/>
    <lineage>
        <taxon>Bacteria</taxon>
        <taxon>Bacillati</taxon>
        <taxon>Actinomycetota</taxon>
        <taxon>Actinomycetes</taxon>
        <taxon>Glycomycetales</taxon>
        <taxon>Glycomycetaceae</taxon>
        <taxon>Glycomyces</taxon>
    </lineage>
</organism>
<dbReference type="AlphaFoldDB" id="A0A6L5G5V9"/>
<accession>A0A6L5G5V9</accession>
<sequence length="527" mass="56409">MNLQDDPGTVFREIMPDTTPPPAAFDLDRIISDGYKARRRHRAVLGGASATSVAAIVGVLVFSVAGLPGGGSDEAEDHDVPAATEDFDYANAGYPLPGPDGYGDPAVAEALTEAGRAAFGDLLIATGLFEASDFVTVVNDPTEEEIQQFAEEFGLSYEQAEAELTVVEDDGLFVFTGEMTPGNYGQVQLLGYEALAFAGGGADGDDPGRLLLEVETLLPGGWTAEPGPTSQQYFPQHLIDDAESDFTTTELDDGRVLYTADRECELALAVVYPNGSALRATWEALCGPEGEEVPVDPEALEAAVLAMPQIDYDTTNLHEIDPIEVPTGWLAGDAGWWTWAEDSAQVTRNDVQTALDELAPGGEVYEPSASPTPDAYWDEDTVALRQYVMTGSLPYESVLDTTVGDVPFDLTYTLPGGWLPGFSDADANGPYLSDCNRYFTCIESEVNGRTAFIAEKRLTHEADGSGAAGWFEGEYEVTVVDPDGWAVSVWMQFGNEDFALSAEALAAIVAQLPAPTYDRDMEPVVPE</sequence>
<evidence type="ECO:0000313" key="2">
    <source>
        <dbReference type="EMBL" id="MQM25027.1"/>
    </source>
</evidence>
<keyword evidence="1" id="KW-1133">Transmembrane helix</keyword>
<keyword evidence="1" id="KW-0812">Transmembrane</keyword>
<feature type="transmembrane region" description="Helical" evidence="1">
    <location>
        <begin position="43"/>
        <end position="67"/>
    </location>
</feature>
<proteinExistence type="predicted"/>
<comment type="caution">
    <text evidence="2">The sequence shown here is derived from an EMBL/GenBank/DDBJ whole genome shotgun (WGS) entry which is preliminary data.</text>
</comment>
<keyword evidence="3" id="KW-1185">Reference proteome</keyword>
<name>A0A6L5G5V9_9ACTN</name>
<protein>
    <submittedName>
        <fullName evidence="2">Uncharacterized protein</fullName>
    </submittedName>
</protein>
<dbReference type="RefSeq" id="WP_153024189.1">
    <property type="nucleotide sequence ID" value="NZ_WIAO01000004.1"/>
</dbReference>
<keyword evidence="1" id="KW-0472">Membrane</keyword>